<sequence length="99" mass="11367">MKVRWKRNSPTKKRKGVRTNMRRKERGGRLRNKSSARKYRRRHLKVKSVECDSVRGQGSFCQPQALVACIDTDRDTCVNITCVCRYKSPVQISGVGQVA</sequence>
<feature type="region of interest" description="Disordered" evidence="1">
    <location>
        <begin position="1"/>
        <end position="39"/>
    </location>
</feature>
<evidence type="ECO:0000313" key="3">
    <source>
        <dbReference type="EMBL" id="KAK3864825.1"/>
    </source>
</evidence>
<evidence type="ECO:0000256" key="1">
    <source>
        <dbReference type="SAM" id="MobiDB-lite"/>
    </source>
</evidence>
<protein>
    <submittedName>
        <fullName evidence="2">Uncharacterized protein</fullName>
    </submittedName>
</protein>
<evidence type="ECO:0000313" key="2">
    <source>
        <dbReference type="EMBL" id="KAK3855707.1"/>
    </source>
</evidence>
<dbReference type="EMBL" id="JAWQEG010003712">
    <property type="protein sequence ID" value="KAK3864825.1"/>
    <property type="molecule type" value="Genomic_DNA"/>
</dbReference>
<gene>
    <name evidence="3" type="ORF">Pcinc_029513</name>
    <name evidence="2" type="ORF">Pcinc_037903</name>
</gene>
<accession>A0AAE1BT48</accession>
<reference evidence="2" key="1">
    <citation type="submission" date="2023-10" db="EMBL/GenBank/DDBJ databases">
        <title>Genome assemblies of two species of porcelain crab, Petrolisthes cinctipes and Petrolisthes manimaculis (Anomura: Porcellanidae).</title>
        <authorList>
            <person name="Angst P."/>
        </authorList>
    </citation>
    <scope>NUCLEOTIDE SEQUENCE</scope>
    <source>
        <strain evidence="2">PB745_01</strain>
        <tissue evidence="2">Gill</tissue>
    </source>
</reference>
<comment type="caution">
    <text evidence="2">The sequence shown here is derived from an EMBL/GenBank/DDBJ whole genome shotgun (WGS) entry which is preliminary data.</text>
</comment>
<name>A0AAE1BT48_PETCI</name>
<proteinExistence type="predicted"/>
<dbReference type="AlphaFoldDB" id="A0AAE1BT48"/>
<evidence type="ECO:0000313" key="4">
    <source>
        <dbReference type="Proteomes" id="UP001286313"/>
    </source>
</evidence>
<organism evidence="2 4">
    <name type="scientific">Petrolisthes cinctipes</name>
    <name type="common">Flat porcelain crab</name>
    <dbReference type="NCBI Taxonomy" id="88211"/>
    <lineage>
        <taxon>Eukaryota</taxon>
        <taxon>Metazoa</taxon>
        <taxon>Ecdysozoa</taxon>
        <taxon>Arthropoda</taxon>
        <taxon>Crustacea</taxon>
        <taxon>Multicrustacea</taxon>
        <taxon>Malacostraca</taxon>
        <taxon>Eumalacostraca</taxon>
        <taxon>Eucarida</taxon>
        <taxon>Decapoda</taxon>
        <taxon>Pleocyemata</taxon>
        <taxon>Anomura</taxon>
        <taxon>Galatheoidea</taxon>
        <taxon>Porcellanidae</taxon>
        <taxon>Petrolisthes</taxon>
    </lineage>
</organism>
<keyword evidence="4" id="KW-1185">Reference proteome</keyword>
<dbReference type="EMBL" id="JAWQEG010006117">
    <property type="protein sequence ID" value="KAK3855707.1"/>
    <property type="molecule type" value="Genomic_DNA"/>
</dbReference>
<dbReference type="Proteomes" id="UP001286313">
    <property type="component" value="Unassembled WGS sequence"/>
</dbReference>